<evidence type="ECO:0000313" key="4">
    <source>
        <dbReference type="Proteomes" id="UP001566476"/>
    </source>
</evidence>
<organism evidence="3 4">
    <name type="scientific">Kineococcus mangrovi</name>
    <dbReference type="NCBI Taxonomy" id="1660183"/>
    <lineage>
        <taxon>Bacteria</taxon>
        <taxon>Bacillati</taxon>
        <taxon>Actinomycetota</taxon>
        <taxon>Actinomycetes</taxon>
        <taxon>Kineosporiales</taxon>
        <taxon>Kineosporiaceae</taxon>
        <taxon>Kineococcus</taxon>
    </lineage>
</organism>
<evidence type="ECO:0000313" key="3">
    <source>
        <dbReference type="EMBL" id="MEZ0492141.1"/>
    </source>
</evidence>
<evidence type="ECO:0000256" key="1">
    <source>
        <dbReference type="SAM" id="MobiDB-lite"/>
    </source>
</evidence>
<dbReference type="EMBL" id="JBGGTQ010000003">
    <property type="protein sequence ID" value="MEZ0492141.1"/>
    <property type="molecule type" value="Genomic_DNA"/>
</dbReference>
<keyword evidence="4" id="KW-1185">Reference proteome</keyword>
<dbReference type="CDD" id="cd00995">
    <property type="entry name" value="PBP2_NikA_DppA_OppA_like"/>
    <property type="match status" value="1"/>
</dbReference>
<dbReference type="InterPro" id="IPR030678">
    <property type="entry name" value="Peptide/Ni-bd"/>
</dbReference>
<gene>
    <name evidence="3" type="ORF">AB2L28_07805</name>
</gene>
<dbReference type="Gene3D" id="3.10.105.10">
    <property type="entry name" value="Dipeptide-binding Protein, Domain 3"/>
    <property type="match status" value="1"/>
</dbReference>
<dbReference type="RefSeq" id="WP_370718385.1">
    <property type="nucleotide sequence ID" value="NZ_JBGGTQ010000003.1"/>
</dbReference>
<dbReference type="PANTHER" id="PTHR30290:SF83">
    <property type="entry name" value="ABC TRANSPORTER SUBSTRATE-BINDING PROTEIN"/>
    <property type="match status" value="1"/>
</dbReference>
<proteinExistence type="predicted"/>
<dbReference type="Pfam" id="PF00496">
    <property type="entry name" value="SBP_bac_5"/>
    <property type="match status" value="1"/>
</dbReference>
<accession>A0ABV4I0D8</accession>
<feature type="compositionally biased region" description="Gly residues" evidence="1">
    <location>
        <begin position="31"/>
        <end position="45"/>
    </location>
</feature>
<name>A0ABV4I0D8_9ACTN</name>
<comment type="caution">
    <text evidence="3">The sequence shown here is derived from an EMBL/GenBank/DDBJ whole genome shotgun (WGS) entry which is preliminary data.</text>
</comment>
<feature type="compositionally biased region" description="Polar residues" evidence="1">
    <location>
        <begin position="53"/>
        <end position="66"/>
    </location>
</feature>
<dbReference type="PIRSF" id="PIRSF002741">
    <property type="entry name" value="MppA"/>
    <property type="match status" value="1"/>
</dbReference>
<dbReference type="InterPro" id="IPR039424">
    <property type="entry name" value="SBP_5"/>
</dbReference>
<dbReference type="Gene3D" id="3.90.76.10">
    <property type="entry name" value="Dipeptide-binding Protein, Domain 1"/>
    <property type="match status" value="1"/>
</dbReference>
<sequence length="550" mass="59119">MQSPFSRRNGLKGVLGIAALTTLAACGGGDDGGSGSGEGGSGDSGGDVVVNGTEPQNPLVPTNTNEVGGGRLLDSLWAGLVYYKADGSPEMDVAESIESTDAQNYTIKIKSDQTFSDGTPVTAKSFVDAWNYGALGTNAQLSSYFFEPIEGYEAVQAEPPTAQTMSGLAVVDDTTFTVKLVQPESDFRLRLGYSAFYPLPESAYSDIAAYGENPIGNGPYKLREQGAWQHNVRIDFVPNETYGGPREAQNDSLAFIFYETYDAAYSALQGGDLDVLDNIPSSALLTYRDDLGDRAVNQPAAIFQSFCIPEGLAGFGGEEGKLRRQALSYAFDRAAVCKAIFNDTRTPAKDFTSPVIAGYSETIPGNEVLSYDEAQAKQLWDQANAIAPWNGSTFTIAYNTDGDHQAWVDAVTASIRQVLGIQAEGRPYPTFSQIRTEITNRTIEGAFRTGWQADYPALYNFLAPLYATGAGSNDGDYSNPQFDALLQQAAGTTDEDQSNAILQQAQTILFSDLPVLPLWYANASGGFGEQANDVEFGWNSVPLYYQITKS</sequence>
<reference evidence="3 4" key="1">
    <citation type="submission" date="2024-07" db="EMBL/GenBank/DDBJ databases">
        <authorList>
            <person name="Thanompreechachai J."/>
            <person name="Duangmal K."/>
        </authorList>
    </citation>
    <scope>NUCLEOTIDE SEQUENCE [LARGE SCALE GENOMIC DNA]</scope>
    <source>
        <strain evidence="3 4">TBRC 1896</strain>
    </source>
</reference>
<dbReference type="InterPro" id="IPR000914">
    <property type="entry name" value="SBP_5_dom"/>
</dbReference>
<feature type="region of interest" description="Disordered" evidence="1">
    <location>
        <begin position="31"/>
        <end position="66"/>
    </location>
</feature>
<feature type="domain" description="Solute-binding protein family 5" evidence="2">
    <location>
        <begin position="90"/>
        <end position="472"/>
    </location>
</feature>
<dbReference type="SUPFAM" id="SSF53850">
    <property type="entry name" value="Periplasmic binding protein-like II"/>
    <property type="match status" value="1"/>
</dbReference>
<dbReference type="PROSITE" id="PS51257">
    <property type="entry name" value="PROKAR_LIPOPROTEIN"/>
    <property type="match status" value="1"/>
</dbReference>
<dbReference type="Proteomes" id="UP001566476">
    <property type="component" value="Unassembled WGS sequence"/>
</dbReference>
<dbReference type="PANTHER" id="PTHR30290">
    <property type="entry name" value="PERIPLASMIC BINDING COMPONENT OF ABC TRANSPORTER"/>
    <property type="match status" value="1"/>
</dbReference>
<protein>
    <submittedName>
        <fullName evidence="3">ABC transporter substrate-binding protein</fullName>
    </submittedName>
</protein>
<evidence type="ECO:0000259" key="2">
    <source>
        <dbReference type="Pfam" id="PF00496"/>
    </source>
</evidence>
<dbReference type="Gene3D" id="3.40.190.10">
    <property type="entry name" value="Periplasmic binding protein-like II"/>
    <property type="match status" value="1"/>
</dbReference>